<name>A0A9P6FJK0_9FUNG</name>
<keyword evidence="2" id="KW-1185">Reference proteome</keyword>
<accession>A0A9P6FJK0</accession>
<feature type="non-terminal residue" evidence="1">
    <location>
        <position position="279"/>
    </location>
</feature>
<proteinExistence type="predicted"/>
<dbReference type="Proteomes" id="UP000780801">
    <property type="component" value="Unassembled WGS sequence"/>
</dbReference>
<dbReference type="AlphaFoldDB" id="A0A9P6FJK0"/>
<dbReference type="OrthoDB" id="2438323at2759"/>
<gene>
    <name evidence="1" type="ORF">BGW38_008380</name>
</gene>
<comment type="caution">
    <text evidence="1">The sequence shown here is derived from an EMBL/GenBank/DDBJ whole genome shotgun (WGS) entry which is preliminary data.</text>
</comment>
<organism evidence="1 2">
    <name type="scientific">Lunasporangiospora selenospora</name>
    <dbReference type="NCBI Taxonomy" id="979761"/>
    <lineage>
        <taxon>Eukaryota</taxon>
        <taxon>Fungi</taxon>
        <taxon>Fungi incertae sedis</taxon>
        <taxon>Mucoromycota</taxon>
        <taxon>Mortierellomycotina</taxon>
        <taxon>Mortierellomycetes</taxon>
        <taxon>Mortierellales</taxon>
        <taxon>Mortierellaceae</taxon>
        <taxon>Lunasporangiospora</taxon>
    </lineage>
</organism>
<feature type="non-terminal residue" evidence="1">
    <location>
        <position position="1"/>
    </location>
</feature>
<sequence length="279" mass="31296">KVTFGARQDQPLARRSVNDLLDQNTDIISRHDTVRLQFTAYNTTFHLYLEPNKDLIHPNANLGEGVSLDDIKAFKGIVILDDDHSDRKWNLAATTTKAPQHSVEHMLHENGVVGWARMMVEHDTTLPETILLHGAFSVDGDTYHVKSQQHYRAQKRADDAMPFGSASAVPRSSMVVYRDSDLYHSRSTLRKKKRGLDTDNDVHTCGSDKMLPKTPSFLEAASNKGHYYPPDFSEGVPMTNVFELNSPWRAFAKSPLVKRAPGPNPVPSGCPTNRLVTYM</sequence>
<evidence type="ECO:0000313" key="2">
    <source>
        <dbReference type="Proteomes" id="UP000780801"/>
    </source>
</evidence>
<protein>
    <submittedName>
        <fullName evidence="1">Uncharacterized protein</fullName>
    </submittedName>
</protein>
<dbReference type="EMBL" id="JAABOA010005763">
    <property type="protein sequence ID" value="KAF9573805.1"/>
    <property type="molecule type" value="Genomic_DNA"/>
</dbReference>
<evidence type="ECO:0000313" key="1">
    <source>
        <dbReference type="EMBL" id="KAF9573805.1"/>
    </source>
</evidence>
<reference evidence="1" key="1">
    <citation type="journal article" date="2020" name="Fungal Divers.">
        <title>Resolving the Mortierellaceae phylogeny through synthesis of multi-gene phylogenetics and phylogenomics.</title>
        <authorList>
            <person name="Vandepol N."/>
            <person name="Liber J."/>
            <person name="Desiro A."/>
            <person name="Na H."/>
            <person name="Kennedy M."/>
            <person name="Barry K."/>
            <person name="Grigoriev I.V."/>
            <person name="Miller A.N."/>
            <person name="O'Donnell K."/>
            <person name="Stajich J.E."/>
            <person name="Bonito G."/>
        </authorList>
    </citation>
    <scope>NUCLEOTIDE SEQUENCE</scope>
    <source>
        <strain evidence="1">KOD1015</strain>
    </source>
</reference>